<dbReference type="InterPro" id="IPR038746">
    <property type="entry name" value="Atat"/>
</dbReference>
<dbReference type="Gene3D" id="3.40.630.30">
    <property type="match status" value="2"/>
</dbReference>
<comment type="caution">
    <text evidence="4">The sequence shown here is derived from an EMBL/GenBank/DDBJ whole genome shotgun (WGS) entry which is preliminary data.</text>
</comment>
<dbReference type="PANTHER" id="PTHR12327">
    <property type="entry name" value="ALPHA-TUBULIN N-ACETYLTRANSFERASE 1"/>
    <property type="match status" value="1"/>
</dbReference>
<evidence type="ECO:0000313" key="5">
    <source>
        <dbReference type="Proteomes" id="UP000193920"/>
    </source>
</evidence>
<dbReference type="GO" id="GO:0019799">
    <property type="term" value="F:tubulin N-acetyltransferase activity"/>
    <property type="evidence" value="ECO:0007669"/>
    <property type="project" value="InterPro"/>
</dbReference>
<dbReference type="GO" id="GO:0005874">
    <property type="term" value="C:microtubule"/>
    <property type="evidence" value="ECO:0007669"/>
    <property type="project" value="InterPro"/>
</dbReference>
<dbReference type="InterPro" id="IPR007965">
    <property type="entry name" value="GNAT_ATAT"/>
</dbReference>
<evidence type="ECO:0000256" key="1">
    <source>
        <dbReference type="ARBA" id="ARBA00022679"/>
    </source>
</evidence>
<sequence length="155" mass="18620">MIKEDIDIDFSTLNIYRLTYQEIKQMKKDNFQKYKDLESKIVTLGKESAKWQDLKYPITTLDILENHAEQILYIICGKDNEIIGYLKVGRKKLYLYVCIGHYLFEYVLKKENADVSNIAYDRPSKRLISFLKKFYNFSKDIPQYNNFMIFENFSF</sequence>
<organism evidence="4 5">
    <name type="scientific">Neocallimastix californiae</name>
    <dbReference type="NCBI Taxonomy" id="1754190"/>
    <lineage>
        <taxon>Eukaryota</taxon>
        <taxon>Fungi</taxon>
        <taxon>Fungi incertae sedis</taxon>
        <taxon>Chytridiomycota</taxon>
        <taxon>Chytridiomycota incertae sedis</taxon>
        <taxon>Neocallimastigomycetes</taxon>
        <taxon>Neocallimastigales</taxon>
        <taxon>Neocallimastigaceae</taxon>
        <taxon>Neocallimastix</taxon>
    </lineage>
</organism>
<accession>A0A1Y2FQL2</accession>
<dbReference type="Pfam" id="PF05301">
    <property type="entry name" value="Acetyltransf_16"/>
    <property type="match status" value="2"/>
</dbReference>
<reference evidence="4 5" key="1">
    <citation type="submission" date="2016-08" db="EMBL/GenBank/DDBJ databases">
        <title>A Parts List for Fungal Cellulosomes Revealed by Comparative Genomics.</title>
        <authorList>
            <consortium name="DOE Joint Genome Institute"/>
            <person name="Haitjema C.H."/>
            <person name="Gilmore S.P."/>
            <person name="Henske J.K."/>
            <person name="Solomon K.V."/>
            <person name="De Groot R."/>
            <person name="Kuo A."/>
            <person name="Mondo S.J."/>
            <person name="Salamov A.A."/>
            <person name="Labutti K."/>
            <person name="Zhao Z."/>
            <person name="Chiniquy J."/>
            <person name="Barry K."/>
            <person name="Brewer H.M."/>
            <person name="Purvine S.O."/>
            <person name="Wright A.T."/>
            <person name="Boxma B."/>
            <person name="Van Alen T."/>
            <person name="Hackstein J.H."/>
            <person name="Baker S.E."/>
            <person name="Grigoriev I.V."/>
            <person name="O'Malley M.A."/>
        </authorList>
    </citation>
    <scope>NUCLEOTIDE SEQUENCE [LARGE SCALE GENOMIC DNA]</scope>
    <source>
        <strain evidence="4 5">G1</strain>
    </source>
</reference>
<dbReference type="STRING" id="1754190.A0A1Y2FQL2"/>
<keyword evidence="2" id="KW-0012">Acyltransferase</keyword>
<dbReference type="OrthoDB" id="447510at2759"/>
<keyword evidence="5" id="KW-1185">Reference proteome</keyword>
<dbReference type="AlphaFoldDB" id="A0A1Y2FQL2"/>
<name>A0A1Y2FQL2_9FUNG</name>
<dbReference type="PANTHER" id="PTHR12327:SF0">
    <property type="entry name" value="ALPHA-TUBULIN N-ACETYLTRANSFERASE 1"/>
    <property type="match status" value="1"/>
</dbReference>
<keyword evidence="1" id="KW-0808">Transferase</keyword>
<evidence type="ECO:0000313" key="4">
    <source>
        <dbReference type="EMBL" id="ORY85887.1"/>
    </source>
</evidence>
<evidence type="ECO:0000259" key="3">
    <source>
        <dbReference type="PROSITE" id="PS51730"/>
    </source>
</evidence>
<gene>
    <name evidence="4" type="ORF">LY90DRAFT_696989</name>
</gene>
<dbReference type="PROSITE" id="PS51730">
    <property type="entry name" value="GNAT_ATAT"/>
    <property type="match status" value="1"/>
</dbReference>
<dbReference type="EMBL" id="MCOG01000003">
    <property type="protein sequence ID" value="ORY85887.1"/>
    <property type="molecule type" value="Genomic_DNA"/>
</dbReference>
<proteinExistence type="predicted"/>
<protein>
    <recommendedName>
        <fullName evidence="3">N-acetyltransferase domain-containing protein</fullName>
    </recommendedName>
</protein>
<evidence type="ECO:0000256" key="2">
    <source>
        <dbReference type="ARBA" id="ARBA00023315"/>
    </source>
</evidence>
<dbReference type="Proteomes" id="UP000193920">
    <property type="component" value="Unassembled WGS sequence"/>
</dbReference>
<feature type="domain" description="N-acetyltransferase" evidence="3">
    <location>
        <begin position="1"/>
        <end position="154"/>
    </location>
</feature>